<dbReference type="GO" id="GO:0120147">
    <property type="term" value="F:formylglycine-generating oxidase activity"/>
    <property type="evidence" value="ECO:0007669"/>
    <property type="project" value="TreeGrafter"/>
</dbReference>
<dbReference type="GO" id="GO:0005783">
    <property type="term" value="C:endoplasmic reticulum"/>
    <property type="evidence" value="ECO:0007669"/>
    <property type="project" value="TreeGrafter"/>
</dbReference>
<evidence type="ECO:0000259" key="2">
    <source>
        <dbReference type="Pfam" id="PF03781"/>
    </source>
</evidence>
<organism evidence="3 4">
    <name type="scientific">Prymnesium parvum</name>
    <name type="common">Toxic golden alga</name>
    <dbReference type="NCBI Taxonomy" id="97485"/>
    <lineage>
        <taxon>Eukaryota</taxon>
        <taxon>Haptista</taxon>
        <taxon>Haptophyta</taxon>
        <taxon>Prymnesiophyceae</taxon>
        <taxon>Prymnesiales</taxon>
        <taxon>Prymnesiaceae</taxon>
        <taxon>Prymnesium</taxon>
    </lineage>
</organism>
<dbReference type="InterPro" id="IPR042095">
    <property type="entry name" value="SUMF_sf"/>
</dbReference>
<name>A0AB34K2N7_PRYPA</name>
<dbReference type="InterPro" id="IPR005532">
    <property type="entry name" value="SUMF_dom"/>
</dbReference>
<dbReference type="AlphaFoldDB" id="A0AB34K2N7"/>
<feature type="region of interest" description="Disordered" evidence="1">
    <location>
        <begin position="371"/>
        <end position="394"/>
    </location>
</feature>
<accession>A0AB34K2N7</accession>
<dbReference type="InterPro" id="IPR051043">
    <property type="entry name" value="Sulfatase_Mod_Factor_Kinase"/>
</dbReference>
<protein>
    <recommendedName>
        <fullName evidence="2">Sulfatase-modifying factor enzyme-like domain-containing protein</fullName>
    </recommendedName>
</protein>
<feature type="domain" description="Sulfatase-modifying factor enzyme-like" evidence="2">
    <location>
        <begin position="4"/>
        <end position="276"/>
    </location>
</feature>
<comment type="caution">
    <text evidence="3">The sequence shown here is derived from an EMBL/GenBank/DDBJ whole genome shotgun (WGS) entry which is preliminary data.</text>
</comment>
<evidence type="ECO:0000313" key="3">
    <source>
        <dbReference type="EMBL" id="KAL1527533.1"/>
    </source>
</evidence>
<feature type="compositionally biased region" description="Basic and acidic residues" evidence="1">
    <location>
        <begin position="384"/>
        <end position="394"/>
    </location>
</feature>
<evidence type="ECO:0000256" key="1">
    <source>
        <dbReference type="SAM" id="MobiDB-lite"/>
    </source>
</evidence>
<dbReference type="Gene3D" id="3.90.1580.10">
    <property type="entry name" value="paralog of FGE (formylglycine-generating enzyme)"/>
    <property type="match status" value="1"/>
</dbReference>
<dbReference type="PANTHER" id="PTHR23150:SF19">
    <property type="entry name" value="FORMYLGLYCINE-GENERATING ENZYME"/>
    <property type="match status" value="1"/>
</dbReference>
<gene>
    <name evidence="3" type="ORF">AB1Y20_008922</name>
</gene>
<proteinExistence type="predicted"/>
<feature type="region of interest" description="Disordered" evidence="1">
    <location>
        <begin position="274"/>
        <end position="309"/>
    </location>
</feature>
<dbReference type="Pfam" id="PF03781">
    <property type="entry name" value="FGE-sulfatase"/>
    <property type="match status" value="1"/>
</dbReference>
<keyword evidence="4" id="KW-1185">Reference proteome</keyword>
<dbReference type="PANTHER" id="PTHR23150">
    <property type="entry name" value="SULFATASE MODIFYING FACTOR 1, 2"/>
    <property type="match status" value="1"/>
</dbReference>
<dbReference type="EMBL" id="JBGBPQ010000002">
    <property type="protein sequence ID" value="KAL1527533.1"/>
    <property type="molecule type" value="Genomic_DNA"/>
</dbReference>
<evidence type="ECO:0000313" key="4">
    <source>
        <dbReference type="Proteomes" id="UP001515480"/>
    </source>
</evidence>
<dbReference type="Proteomes" id="UP001515480">
    <property type="component" value="Unassembled WGS sequence"/>
</dbReference>
<dbReference type="SUPFAM" id="SSF56436">
    <property type="entry name" value="C-type lectin-like"/>
    <property type="match status" value="1"/>
</dbReference>
<sequence length="394" mass="43225">MAEAGMVRLSGGSFIMGAHPSTPLGRDDLAAQLVEVRSFWIDATAVSNAAFRKFRKATSHRTDAEAFGWSFVLELLATDKARATASRAVKSAPHWLAIDGAYWRRPHGEGSSAAALADHPVVHVSWRDARAYCKWAGKRLPTETEWEYAARGTHVGATTTVRHYPWGDEQPSNDTAWRLNLWQGNFPHSDAGLDGYIGTAPVDAFEPYGAGVYNMLGNVWEWTSTLFSKSSQQRVLRGGSYLDSADGSFNHKVTVSTRMGNTADSSADNMGFRCAKSVRGGPDRKPVGYAYDQRKKKRPPPGVGDPLKEGGQAAEQLVQAIAAEKGAEGLQEWMDRHGMGTDVMTAAEAMAKREQAKEAREKAFLEAVEEEVEANSFEDLTDEQVQKELEKEEL</sequence>
<dbReference type="InterPro" id="IPR016187">
    <property type="entry name" value="CTDL_fold"/>
</dbReference>
<reference evidence="3 4" key="1">
    <citation type="journal article" date="2024" name="Science">
        <title>Giant polyketide synthase enzymes in the biosynthesis of giant marine polyether toxins.</title>
        <authorList>
            <person name="Fallon T.R."/>
            <person name="Shende V.V."/>
            <person name="Wierzbicki I.H."/>
            <person name="Pendleton A.L."/>
            <person name="Watervoot N.F."/>
            <person name="Auber R.P."/>
            <person name="Gonzalez D.J."/>
            <person name="Wisecaver J.H."/>
            <person name="Moore B.S."/>
        </authorList>
    </citation>
    <scope>NUCLEOTIDE SEQUENCE [LARGE SCALE GENOMIC DNA]</scope>
    <source>
        <strain evidence="3 4">12B1</strain>
    </source>
</reference>